<evidence type="ECO:0000259" key="2">
    <source>
        <dbReference type="PROSITE" id="PS50954"/>
    </source>
</evidence>
<dbReference type="WBParaSite" id="TASK_0000414901-mRNA-1">
    <property type="protein sequence ID" value="TASK_0000414901-mRNA-1"/>
    <property type="gene ID" value="TASK_0000414901"/>
</dbReference>
<reference evidence="5" key="1">
    <citation type="submission" date="2016-04" db="UniProtKB">
        <authorList>
            <consortium name="WormBaseParasite"/>
        </authorList>
    </citation>
    <scope>IDENTIFICATION</scope>
</reference>
<keyword evidence="1" id="KW-1133">Transmembrane helix</keyword>
<dbReference type="EMBL" id="UYRS01018331">
    <property type="protein sequence ID" value="VDK32952.1"/>
    <property type="molecule type" value="Genomic_DNA"/>
</dbReference>
<feature type="transmembrane region" description="Helical" evidence="1">
    <location>
        <begin position="288"/>
        <end position="306"/>
    </location>
</feature>
<dbReference type="Gene3D" id="1.10.720.40">
    <property type="match status" value="1"/>
</dbReference>
<dbReference type="OrthoDB" id="118234at2759"/>
<organism evidence="5">
    <name type="scientific">Taenia asiatica</name>
    <name type="common">Asian tapeworm</name>
    <dbReference type="NCBI Taxonomy" id="60517"/>
    <lineage>
        <taxon>Eukaryota</taxon>
        <taxon>Metazoa</taxon>
        <taxon>Spiralia</taxon>
        <taxon>Lophotrochozoa</taxon>
        <taxon>Platyhelminthes</taxon>
        <taxon>Cestoda</taxon>
        <taxon>Eucestoda</taxon>
        <taxon>Cyclophyllidea</taxon>
        <taxon>Taeniidae</taxon>
        <taxon>Taenia</taxon>
    </lineage>
</organism>
<sequence length="335" mass="37727">MELSDEELRRELAKYMDPVPPATGSTREVLRAKLAKFQASNPKGTHSCDLTNSLLRGPQRQAVATSTTTTIIPAAAENRVSATPVRQRSPEKRLVADVGSPSSELAFHETSKSRNDSVLYEDSEYRIRYFPSAELPDYPGGLPVFRRRSLHPSGNREAPSDPYEEFYIRSPRLQAKIDAERIISRVMTGTSSEIRPCRARSGDFYRKQWYRPAGRKSWIRLPSVQAFWDFLSYSLLGLFSLLLAPFTLVRVLSCESVEAIGSMLCTGSLRVPLIVADRVFSIMGFKTLLFLLITCILTALGIFFFLSDPFYQNPVPEFIDRISGPLSSFLLVEQR</sequence>
<gene>
    <name evidence="3" type="ORF">TASK_LOCUS4150</name>
</gene>
<accession>A0A0R3W2R8</accession>
<keyword evidence="1" id="KW-0812">Transmembrane</keyword>
<dbReference type="InterPro" id="IPR011015">
    <property type="entry name" value="LEM/LEM-like_dom_sf"/>
</dbReference>
<dbReference type="AlphaFoldDB" id="A0A0R3W2R8"/>
<feature type="domain" description="LEM" evidence="2">
    <location>
        <begin position="1"/>
        <end position="41"/>
    </location>
</feature>
<proteinExistence type="predicted"/>
<dbReference type="Proteomes" id="UP000282613">
    <property type="component" value="Unassembled WGS sequence"/>
</dbReference>
<dbReference type="CDD" id="cd12934">
    <property type="entry name" value="LEM"/>
    <property type="match status" value="1"/>
</dbReference>
<keyword evidence="4" id="KW-1185">Reference proteome</keyword>
<dbReference type="Pfam" id="PF03020">
    <property type="entry name" value="LEM"/>
    <property type="match status" value="1"/>
</dbReference>
<name>A0A0R3W2R8_TAEAS</name>
<evidence type="ECO:0000313" key="3">
    <source>
        <dbReference type="EMBL" id="VDK32952.1"/>
    </source>
</evidence>
<evidence type="ECO:0000256" key="1">
    <source>
        <dbReference type="SAM" id="Phobius"/>
    </source>
</evidence>
<reference evidence="3 4" key="2">
    <citation type="submission" date="2018-11" db="EMBL/GenBank/DDBJ databases">
        <authorList>
            <consortium name="Pathogen Informatics"/>
        </authorList>
    </citation>
    <scope>NUCLEOTIDE SEQUENCE [LARGE SCALE GENOMIC DNA]</scope>
</reference>
<feature type="transmembrane region" description="Helical" evidence="1">
    <location>
        <begin position="230"/>
        <end position="253"/>
    </location>
</feature>
<protein>
    <submittedName>
        <fullName evidence="5">LEM domain-containing protein</fullName>
    </submittedName>
</protein>
<dbReference type="SUPFAM" id="SSF63451">
    <property type="entry name" value="LEM domain"/>
    <property type="match status" value="1"/>
</dbReference>
<dbReference type="PROSITE" id="PS50954">
    <property type="entry name" value="LEM"/>
    <property type="match status" value="1"/>
</dbReference>
<dbReference type="InterPro" id="IPR003887">
    <property type="entry name" value="LEM_dom"/>
</dbReference>
<evidence type="ECO:0000313" key="5">
    <source>
        <dbReference type="WBParaSite" id="TASK_0000414901-mRNA-1"/>
    </source>
</evidence>
<evidence type="ECO:0000313" key="4">
    <source>
        <dbReference type="Proteomes" id="UP000282613"/>
    </source>
</evidence>
<keyword evidence="1" id="KW-0472">Membrane</keyword>